<name>A0A516Q4B3_9ACTN</name>
<evidence type="ECO:0000313" key="2">
    <source>
        <dbReference type="Proteomes" id="UP000319263"/>
    </source>
</evidence>
<dbReference type="RefSeq" id="WP_143988185.1">
    <property type="nucleotide sequence ID" value="NZ_CP041692.1"/>
</dbReference>
<keyword evidence="2" id="KW-1185">Reference proteome</keyword>
<dbReference type="KEGG" id="mik:FOE78_22140"/>
<proteinExistence type="predicted"/>
<protein>
    <submittedName>
        <fullName evidence="1">Adenylate cyclase</fullName>
    </submittedName>
</protein>
<dbReference type="SUPFAM" id="SSF55154">
    <property type="entry name" value="CYTH-like phosphatases"/>
    <property type="match status" value="1"/>
</dbReference>
<dbReference type="AlphaFoldDB" id="A0A516Q4B3"/>
<dbReference type="InterPro" id="IPR033469">
    <property type="entry name" value="CYTH-like_dom_sf"/>
</dbReference>
<evidence type="ECO:0000313" key="1">
    <source>
        <dbReference type="EMBL" id="QDP98244.1"/>
    </source>
</evidence>
<dbReference type="EMBL" id="CP041692">
    <property type="protein sequence ID" value="QDP98244.1"/>
    <property type="molecule type" value="Genomic_DNA"/>
</dbReference>
<reference evidence="1 2" key="1">
    <citation type="submission" date="2019-07" db="EMBL/GenBank/DDBJ databases">
        <title>Microlunatus dokdonensis sp. nov. isolated from the rhizospheric soil of the wild plant Elymus tsukushiensis.</title>
        <authorList>
            <person name="Ghim S.-Y."/>
            <person name="Hwang Y.-J."/>
            <person name="Son J.-S."/>
            <person name="Shin J.-H."/>
        </authorList>
    </citation>
    <scope>NUCLEOTIDE SEQUENCE [LARGE SCALE GENOMIC DNA]</scope>
    <source>
        <strain evidence="1 2">KUDC0627</strain>
    </source>
</reference>
<sequence>MSVADAPVLSTEQLVELVDLLKGVDSVELKLTVPSSARRAAVTALGMDPLDGQLRQVVFFDTPDLTLNKQGLILRARRVQGRAGDSVVKLRPVDPAALPASLRADPTYSVEVDVLPGGFICSGSMKVQVSDHHVKEVIAGDRPIRDLYNKHQRALITETVGSGWLTGLDVLGPINVLKLKWTPAGLDQRLVAELWLYPNGTPLLELSTKCAPADAFAVAATAKAFLASHGVDLGAPQQTKTHTALEMFSAELRQNASADAPAAVSH</sequence>
<organism evidence="1 2">
    <name type="scientific">Microlunatus elymi</name>
    <dbReference type="NCBI Taxonomy" id="2596828"/>
    <lineage>
        <taxon>Bacteria</taxon>
        <taxon>Bacillati</taxon>
        <taxon>Actinomycetota</taxon>
        <taxon>Actinomycetes</taxon>
        <taxon>Propionibacteriales</taxon>
        <taxon>Propionibacteriaceae</taxon>
        <taxon>Microlunatus</taxon>
    </lineage>
</organism>
<accession>A0A516Q4B3</accession>
<dbReference type="OrthoDB" id="5764514at2"/>
<dbReference type="Gene3D" id="2.40.320.10">
    <property type="entry name" value="Hypothetical Protein Pfu-838710-001"/>
    <property type="match status" value="1"/>
</dbReference>
<gene>
    <name evidence="1" type="ORF">FOE78_22140</name>
</gene>
<dbReference type="Proteomes" id="UP000319263">
    <property type="component" value="Chromosome"/>
</dbReference>